<dbReference type="RefSeq" id="WP_184395412.1">
    <property type="nucleotide sequence ID" value="NZ_BAAAJD010000060.1"/>
</dbReference>
<feature type="chain" id="PRO_5038722184" description="Lipoprotein" evidence="2">
    <location>
        <begin position="18"/>
        <end position="180"/>
    </location>
</feature>
<evidence type="ECO:0008006" key="5">
    <source>
        <dbReference type="Google" id="ProtNLM"/>
    </source>
</evidence>
<reference evidence="3 4" key="1">
    <citation type="submission" date="2020-08" db="EMBL/GenBank/DDBJ databases">
        <title>Sequencing the genomes of 1000 actinobacteria strains.</title>
        <authorList>
            <person name="Klenk H.-P."/>
        </authorList>
    </citation>
    <scope>NUCLEOTIDE SEQUENCE [LARGE SCALE GENOMIC DNA]</scope>
    <source>
        <strain evidence="3 4">DSM 44551</strain>
    </source>
</reference>
<dbReference type="Proteomes" id="UP000572635">
    <property type="component" value="Unassembled WGS sequence"/>
</dbReference>
<proteinExistence type="predicted"/>
<name>A0A7W8QQA3_9ACTN</name>
<evidence type="ECO:0000256" key="2">
    <source>
        <dbReference type="SAM" id="SignalP"/>
    </source>
</evidence>
<sequence>MRPIMSAAVLLSAGLLAAGCGDEPPSPEPREDAKSASPATEESPSPAPTEEAAAEEEKEQEGVLGFWWSVRNSSDSPAVVSIQFSEEGKVSMLGDPGLESVEKGQAPLCAGEFDGDPADTPVDFTVTCSNLADMEAGSTDHSGSADLTSYRGNPRVEVTWDSGNVDVFEQVKDGEETPDA</sequence>
<evidence type="ECO:0000313" key="4">
    <source>
        <dbReference type="Proteomes" id="UP000572635"/>
    </source>
</evidence>
<keyword evidence="4" id="KW-1185">Reference proteome</keyword>
<keyword evidence="2" id="KW-0732">Signal</keyword>
<evidence type="ECO:0000313" key="3">
    <source>
        <dbReference type="EMBL" id="MBB5434638.1"/>
    </source>
</evidence>
<comment type="caution">
    <text evidence="3">The sequence shown here is derived from an EMBL/GenBank/DDBJ whole genome shotgun (WGS) entry which is preliminary data.</text>
</comment>
<feature type="region of interest" description="Disordered" evidence="1">
    <location>
        <begin position="17"/>
        <end position="61"/>
    </location>
</feature>
<accession>A0A7W8QQA3</accession>
<organism evidence="3 4">
    <name type="scientific">Nocardiopsis composta</name>
    <dbReference type="NCBI Taxonomy" id="157465"/>
    <lineage>
        <taxon>Bacteria</taxon>
        <taxon>Bacillati</taxon>
        <taxon>Actinomycetota</taxon>
        <taxon>Actinomycetes</taxon>
        <taxon>Streptosporangiales</taxon>
        <taxon>Nocardiopsidaceae</taxon>
        <taxon>Nocardiopsis</taxon>
    </lineage>
</organism>
<feature type="compositionally biased region" description="Low complexity" evidence="1">
    <location>
        <begin position="35"/>
        <end position="51"/>
    </location>
</feature>
<gene>
    <name evidence="3" type="ORF">HDA36_004722</name>
</gene>
<dbReference type="AlphaFoldDB" id="A0A7W8QQA3"/>
<dbReference type="PROSITE" id="PS51257">
    <property type="entry name" value="PROKAR_LIPOPROTEIN"/>
    <property type="match status" value="1"/>
</dbReference>
<protein>
    <recommendedName>
        <fullName evidence="5">Lipoprotein</fullName>
    </recommendedName>
</protein>
<feature type="signal peptide" evidence="2">
    <location>
        <begin position="1"/>
        <end position="17"/>
    </location>
</feature>
<evidence type="ECO:0000256" key="1">
    <source>
        <dbReference type="SAM" id="MobiDB-lite"/>
    </source>
</evidence>
<dbReference type="EMBL" id="JACHDB010000001">
    <property type="protein sequence ID" value="MBB5434638.1"/>
    <property type="molecule type" value="Genomic_DNA"/>
</dbReference>